<dbReference type="OrthoDB" id="2417302at2"/>
<gene>
    <name evidence="3" type="ORF">EIG99_10175</name>
    <name evidence="2" type="ORF">I6J05_07050</name>
</gene>
<dbReference type="InterPro" id="IPR000182">
    <property type="entry name" value="GNAT_dom"/>
</dbReference>
<accession>A0A143PDH5</accession>
<proteinExistence type="predicted"/>
<dbReference type="Proteomes" id="UP000293854">
    <property type="component" value="Unassembled WGS sequence"/>
</dbReference>
<sequence length="287" mass="33682">MKTIQIDSSQDIRNFINHSNTEFCSYLYKLHEKNVSIEQGIASLQHDTGVYALIDDSDDIQMLLGGFAYDTHHYKMVGPFLAKKGVPDPSEFKDLFETLAAQQPDGTHFNFSFDVSDTYNNSLMKIIDAHYTFTDYYLSTDHTIETSNEAERHIIKYHKAFFSHFDRLHRKIFRRDALTPSEITNSIDENNQLFFFVSEGILKGYLYLQMHPEAHSAEIRYFSSHTDYRHEGIAFNLLSYAINYAFKNDGIERVYFKIRSKNDKLVDRFSELGFDIRSERKKFKYIK</sequence>
<keyword evidence="5" id="KW-1185">Reference proteome</keyword>
<evidence type="ECO:0000259" key="1">
    <source>
        <dbReference type="PROSITE" id="PS51186"/>
    </source>
</evidence>
<dbReference type="AlphaFoldDB" id="A0A143PDH5"/>
<dbReference type="EMBL" id="RQTE01000214">
    <property type="protein sequence ID" value="RZI00908.1"/>
    <property type="molecule type" value="Genomic_DNA"/>
</dbReference>
<keyword evidence="3" id="KW-0808">Transferase</keyword>
<dbReference type="Gene3D" id="3.40.630.30">
    <property type="match status" value="1"/>
</dbReference>
<dbReference type="SUPFAM" id="SSF55729">
    <property type="entry name" value="Acyl-CoA N-acyltransferases (Nat)"/>
    <property type="match status" value="1"/>
</dbReference>
<name>A0A143PDH5_9STAP</name>
<dbReference type="Proteomes" id="UP000595942">
    <property type="component" value="Chromosome"/>
</dbReference>
<dbReference type="PANTHER" id="PTHR43415">
    <property type="entry name" value="SPERMIDINE N(1)-ACETYLTRANSFERASE"/>
    <property type="match status" value="1"/>
</dbReference>
<dbReference type="KEGG" id="scv:A4G25_11415"/>
<dbReference type="PROSITE" id="PS51186">
    <property type="entry name" value="GNAT"/>
    <property type="match status" value="1"/>
</dbReference>
<protein>
    <submittedName>
        <fullName evidence="3">GNAT family N-acetyltransferase</fullName>
    </submittedName>
</protein>
<dbReference type="InterPro" id="IPR016181">
    <property type="entry name" value="Acyl_CoA_acyltransferase"/>
</dbReference>
<organism evidence="3 4">
    <name type="scientific">Staphylococcus condimenti</name>
    <dbReference type="NCBI Taxonomy" id="70255"/>
    <lineage>
        <taxon>Bacteria</taxon>
        <taxon>Bacillati</taxon>
        <taxon>Bacillota</taxon>
        <taxon>Bacilli</taxon>
        <taxon>Bacillales</taxon>
        <taxon>Staphylococcaceae</taxon>
        <taxon>Staphylococcus</taxon>
    </lineage>
</organism>
<dbReference type="GeneID" id="93725966"/>
<reference evidence="2 5" key="2">
    <citation type="submission" date="2021-01" db="EMBL/GenBank/DDBJ databases">
        <title>FDA dAtabase for Regulatory Grade micrObial Sequences (FDA-ARGOS): Supporting development and validation of Infectious Disease Dx tests.</title>
        <authorList>
            <person name="Sproer C."/>
            <person name="Gronow S."/>
            <person name="Severitt S."/>
            <person name="Schroder I."/>
            <person name="Tallon L."/>
            <person name="Sadzewicz L."/>
            <person name="Zhao X."/>
            <person name="Boylan J."/>
            <person name="Ott S."/>
            <person name="Bowen H."/>
            <person name="Vavikolanu K."/>
            <person name="Mehta A."/>
            <person name="Aluvathingal J."/>
            <person name="Nadendla S."/>
            <person name="Lowell S."/>
            <person name="Myers T."/>
            <person name="Yan Y."/>
            <person name="Sichtig H."/>
        </authorList>
    </citation>
    <scope>NUCLEOTIDE SEQUENCE [LARGE SCALE GENOMIC DNA]</scope>
    <source>
        <strain evidence="2 5">FDAARGOS_1148</strain>
    </source>
</reference>
<feature type="domain" description="N-acetyltransferase" evidence="1">
    <location>
        <begin position="152"/>
        <end position="287"/>
    </location>
</feature>
<evidence type="ECO:0000313" key="5">
    <source>
        <dbReference type="Proteomes" id="UP000595942"/>
    </source>
</evidence>
<evidence type="ECO:0000313" key="4">
    <source>
        <dbReference type="Proteomes" id="UP000293854"/>
    </source>
</evidence>
<evidence type="ECO:0000313" key="3">
    <source>
        <dbReference type="EMBL" id="RZI00908.1"/>
    </source>
</evidence>
<evidence type="ECO:0000313" key="2">
    <source>
        <dbReference type="EMBL" id="QQS81685.1"/>
    </source>
</evidence>
<reference evidence="3 4" key="1">
    <citation type="submission" date="2018-11" db="EMBL/GenBank/DDBJ databases">
        <title>Genomic profiling of Staphylococcus species from a Poultry farm system in KwaZulu-Natal, South Africa.</title>
        <authorList>
            <person name="Amoako D.G."/>
            <person name="Somboro A.M."/>
            <person name="Abia A.L.K."/>
            <person name="Bester L.A."/>
            <person name="Essack S.Y."/>
        </authorList>
    </citation>
    <scope>NUCLEOTIDE SEQUENCE [LARGE SCALE GENOMIC DNA]</scope>
    <source>
        <strain evidence="3 4">SA11</strain>
    </source>
</reference>
<dbReference type="GO" id="GO:0004145">
    <property type="term" value="F:diamine N-acetyltransferase activity"/>
    <property type="evidence" value="ECO:0007669"/>
    <property type="project" value="TreeGrafter"/>
</dbReference>
<dbReference type="CDD" id="cd04301">
    <property type="entry name" value="NAT_SF"/>
    <property type="match status" value="1"/>
</dbReference>
<dbReference type="RefSeq" id="WP_047130865.1">
    <property type="nucleotide sequence ID" value="NZ_CP015114.1"/>
</dbReference>
<dbReference type="Pfam" id="PF00583">
    <property type="entry name" value="Acetyltransf_1"/>
    <property type="match status" value="1"/>
</dbReference>
<dbReference type="PANTHER" id="PTHR43415:SF6">
    <property type="entry name" value="SPERMIDINE N(1)-ACETYLTRANSFERASE"/>
    <property type="match status" value="1"/>
</dbReference>
<dbReference type="EMBL" id="CP068073">
    <property type="protein sequence ID" value="QQS81685.1"/>
    <property type="molecule type" value="Genomic_DNA"/>
</dbReference>